<keyword evidence="3" id="KW-1185">Reference proteome</keyword>
<dbReference type="OrthoDB" id="253051at2"/>
<dbReference type="AlphaFoldDB" id="A0A4Q6XVE4"/>
<proteinExistence type="predicted"/>
<dbReference type="Proteomes" id="UP000292855">
    <property type="component" value="Unassembled WGS sequence"/>
</dbReference>
<dbReference type="InterPro" id="IPR011483">
    <property type="entry name" value="Sde182_NH-like"/>
</dbReference>
<dbReference type="Pfam" id="PF07632">
    <property type="entry name" value="Sde182_NH-like"/>
    <property type="match status" value="1"/>
</dbReference>
<sequence length="432" mass="49367">MKKLIILIFSVFFAVQAFGQKNYVQLAKSPVPIKPRILISTDIGGTDPDDNQSMAHFLMYSDLFETEGLVSSPSYGSGSVSEILRMIDLYEKDLPKLKKHSDSFPSPEYLRSISKQGRLGAAPYRGYTTATEGSDWIIKCARKESEQPLWVLVWGGLDDVAQALHDAPDIQDKIRIYWIGGPNKKWSTNSYAYIVENFPNLWFIENNASYRGFIANYKQMDEFNGRYYDTFISGRGNLGKDFKNYLDGNTKLGDTPSLLYMMDGDPNDPTKESWGGAFVKFTHSPQVIFDRPTIAQDTVQIYSIMEFRVKGPEIDIPSDSICMHMTINKQTWGGFYLGDGIYAVRHATYALGTMPYTIVSDIPGFPEQNGEITIENVWPGKTRETDYKLGNNWFTDKSDEDLFDKNLHGFKTVSKWRIDVMIDWAKRWDWIR</sequence>
<protein>
    <submittedName>
        <fullName evidence="2">DUF1593 domain-containing protein</fullName>
    </submittedName>
</protein>
<dbReference type="InterPro" id="IPR036452">
    <property type="entry name" value="Ribo_hydro-like"/>
</dbReference>
<gene>
    <name evidence="2" type="ORF">EWE74_14825</name>
</gene>
<evidence type="ECO:0000313" key="3">
    <source>
        <dbReference type="Proteomes" id="UP000292855"/>
    </source>
</evidence>
<name>A0A4Q6XVE4_9SPHI</name>
<organism evidence="2 3">
    <name type="scientific">Sphingobacterium corticibacterium</name>
    <dbReference type="NCBI Taxonomy" id="2484746"/>
    <lineage>
        <taxon>Bacteria</taxon>
        <taxon>Pseudomonadati</taxon>
        <taxon>Bacteroidota</taxon>
        <taxon>Sphingobacteriia</taxon>
        <taxon>Sphingobacteriales</taxon>
        <taxon>Sphingobacteriaceae</taxon>
        <taxon>Sphingobacterium</taxon>
    </lineage>
</organism>
<evidence type="ECO:0000259" key="1">
    <source>
        <dbReference type="Pfam" id="PF07632"/>
    </source>
</evidence>
<reference evidence="2 3" key="1">
    <citation type="submission" date="2019-02" db="EMBL/GenBank/DDBJ databases">
        <authorList>
            <person name="Li Y."/>
        </authorList>
    </citation>
    <scope>NUCLEOTIDE SEQUENCE [LARGE SCALE GENOMIC DNA]</scope>
    <source>
        <strain evidence="2 3">30C10-4-7</strain>
    </source>
</reference>
<comment type="caution">
    <text evidence="2">The sequence shown here is derived from an EMBL/GenBank/DDBJ whole genome shotgun (WGS) entry which is preliminary data.</text>
</comment>
<dbReference type="SUPFAM" id="SSF53590">
    <property type="entry name" value="Nucleoside hydrolase"/>
    <property type="match status" value="1"/>
</dbReference>
<feature type="domain" description="Cellulose-binding Sde182 nucleoside hydrolase-like" evidence="1">
    <location>
        <begin position="36"/>
        <end position="278"/>
    </location>
</feature>
<dbReference type="EMBL" id="SGIT01000002">
    <property type="protein sequence ID" value="RZF60376.1"/>
    <property type="molecule type" value="Genomic_DNA"/>
</dbReference>
<accession>A0A4Q6XVE4</accession>
<dbReference type="RefSeq" id="WP_130142291.1">
    <property type="nucleotide sequence ID" value="NZ_SGIT01000002.1"/>
</dbReference>
<evidence type="ECO:0000313" key="2">
    <source>
        <dbReference type="EMBL" id="RZF60376.1"/>
    </source>
</evidence>
<dbReference type="GO" id="GO:0016799">
    <property type="term" value="F:hydrolase activity, hydrolyzing N-glycosyl compounds"/>
    <property type="evidence" value="ECO:0007669"/>
    <property type="project" value="InterPro"/>
</dbReference>
<dbReference type="Gene3D" id="3.90.245.10">
    <property type="entry name" value="Ribonucleoside hydrolase-like"/>
    <property type="match status" value="1"/>
</dbReference>